<organism evidence="3 4">
    <name type="scientific">Leishmania tarentolae</name>
    <name type="common">Sauroleishmania tarentolae</name>
    <dbReference type="NCBI Taxonomy" id="5689"/>
    <lineage>
        <taxon>Eukaryota</taxon>
        <taxon>Discoba</taxon>
        <taxon>Euglenozoa</taxon>
        <taxon>Kinetoplastea</taxon>
        <taxon>Metakinetoplastina</taxon>
        <taxon>Trypanosomatida</taxon>
        <taxon>Trypanosomatidae</taxon>
        <taxon>Leishmaniinae</taxon>
        <taxon>Leishmania</taxon>
        <taxon>lizard Leishmania</taxon>
    </lineage>
</organism>
<comment type="caution">
    <text evidence="3">The sequence shown here is derived from an EMBL/GenBank/DDBJ whole genome shotgun (WGS) entry which is preliminary data.</text>
</comment>
<proteinExistence type="predicted"/>
<evidence type="ECO:0000256" key="1">
    <source>
        <dbReference type="SAM" id="Phobius"/>
    </source>
</evidence>
<dbReference type="AlphaFoldDB" id="A0A640KRI4"/>
<protein>
    <submittedName>
        <fullName evidence="3">Uncharacterized protein</fullName>
    </submittedName>
</protein>
<evidence type="ECO:0000313" key="2">
    <source>
        <dbReference type="EMBL" id="GET91877.1"/>
    </source>
</evidence>
<keyword evidence="1" id="KW-1133">Transmembrane helix</keyword>
<dbReference type="EMBL" id="BLBS01000051">
    <property type="protein sequence ID" value="GET91877.1"/>
    <property type="molecule type" value="Genomic_DNA"/>
</dbReference>
<gene>
    <name evidence="2" type="ORF">LtaPh_3314151</name>
    <name evidence="3" type="ORF">LtaPh_3314261</name>
</gene>
<dbReference type="VEuPathDB" id="TriTrypDB:LtaPh_3314261"/>
<evidence type="ECO:0000313" key="4">
    <source>
        <dbReference type="Proteomes" id="UP000419144"/>
    </source>
</evidence>
<feature type="transmembrane region" description="Helical" evidence="1">
    <location>
        <begin position="147"/>
        <end position="166"/>
    </location>
</feature>
<dbReference type="VEuPathDB" id="TriTrypDB:LtaPh_3314151"/>
<sequence length="308" mass="34383">MADRHSCTTTWMPSAPQPSIHVRGVGERPRKRLRHSSEKIKIRACAKCTEGQHVSYRHGCSFEEVLHKVPKGRRVLSAVQHRVPLLLPLFRWGGRFRRIAPCWVAEEHVVIVTVCVHGTFLRLRSSTRRGADTIWHISRRLRRRSRGSIAGALLFSLATTALLAQFRQARVFTLDLLIVVLIVVAAAATHVCSLRRRLVGRVEGATLGHTTADGVVLACHTLQDIGDMLLIVVSVLALLAGIRCRLGVQAAPLDGTLPRQGLFVNDARHERHDRARPRARRNSARKRLERMAAVCEKDEKFCSAVSST</sequence>
<accession>A0A640KRI4</accession>
<reference evidence="3 4" key="1">
    <citation type="submission" date="2019-11" db="EMBL/GenBank/DDBJ databases">
        <title>Leishmania tarentolae CDS.</title>
        <authorList>
            <person name="Goto Y."/>
            <person name="Yamagishi J."/>
        </authorList>
    </citation>
    <scope>NUCLEOTIDE SEQUENCE [LARGE SCALE GENOMIC DNA]</scope>
    <source>
        <strain evidence="3 4">Parrot Tar II</strain>
    </source>
</reference>
<dbReference type="EMBL" id="BLBS01000051">
    <property type="protein sequence ID" value="GET91881.1"/>
    <property type="molecule type" value="Genomic_DNA"/>
</dbReference>
<keyword evidence="1" id="KW-0812">Transmembrane</keyword>
<keyword evidence="4" id="KW-1185">Reference proteome</keyword>
<dbReference type="Proteomes" id="UP000419144">
    <property type="component" value="Unassembled WGS sequence"/>
</dbReference>
<keyword evidence="1" id="KW-0472">Membrane</keyword>
<name>A0A640KRI4_LEITA</name>
<feature type="transmembrane region" description="Helical" evidence="1">
    <location>
        <begin position="172"/>
        <end position="192"/>
    </location>
</feature>
<evidence type="ECO:0000313" key="3">
    <source>
        <dbReference type="EMBL" id="GET91881.1"/>
    </source>
</evidence>